<evidence type="ECO:0000256" key="2">
    <source>
        <dbReference type="ARBA" id="ARBA00022729"/>
    </source>
</evidence>
<evidence type="ECO:0000259" key="7">
    <source>
        <dbReference type="SMART" id="SM00776"/>
    </source>
</evidence>
<dbReference type="CDD" id="cd14792">
    <property type="entry name" value="GH27"/>
    <property type="match status" value="1"/>
</dbReference>
<dbReference type="EMBL" id="FUZV01000001">
    <property type="protein sequence ID" value="SKC45737.1"/>
    <property type="molecule type" value="Genomic_DNA"/>
</dbReference>
<feature type="chain" id="PRO_5012933803" description="Alpha-galactosidase" evidence="6">
    <location>
        <begin position="25"/>
        <end position="621"/>
    </location>
</feature>
<organism evidence="8 9">
    <name type="scientific">Pseudoxanthomonas indica</name>
    <dbReference type="NCBI Taxonomy" id="428993"/>
    <lineage>
        <taxon>Bacteria</taxon>
        <taxon>Pseudomonadati</taxon>
        <taxon>Pseudomonadota</taxon>
        <taxon>Gammaproteobacteria</taxon>
        <taxon>Lysobacterales</taxon>
        <taxon>Lysobacteraceae</taxon>
        <taxon>Pseudoxanthomonas</taxon>
    </lineage>
</organism>
<keyword evidence="9" id="KW-1185">Reference proteome</keyword>
<dbReference type="RefSeq" id="WP_079722873.1">
    <property type="nucleotide sequence ID" value="NZ_BMCL01000003.1"/>
</dbReference>
<keyword evidence="4 5" id="KW-0326">Glycosidase</keyword>
<evidence type="ECO:0000256" key="6">
    <source>
        <dbReference type="SAM" id="SignalP"/>
    </source>
</evidence>
<dbReference type="InterPro" id="IPR013780">
    <property type="entry name" value="Glyco_hydro_b"/>
</dbReference>
<evidence type="ECO:0000313" key="8">
    <source>
        <dbReference type="EMBL" id="SKC45737.1"/>
    </source>
</evidence>
<dbReference type="Gene3D" id="3.20.20.70">
    <property type="entry name" value="Aldolase class I"/>
    <property type="match status" value="1"/>
</dbReference>
<feature type="signal peptide" evidence="6">
    <location>
        <begin position="1"/>
        <end position="24"/>
    </location>
</feature>
<dbReference type="InterPro" id="IPR013222">
    <property type="entry name" value="Glyco_hyd_98_carb-bd"/>
</dbReference>
<dbReference type="SUPFAM" id="SSF51445">
    <property type="entry name" value="(Trans)glycosidases"/>
    <property type="match status" value="1"/>
</dbReference>
<dbReference type="InterPro" id="IPR038637">
    <property type="entry name" value="NPCBM_sf"/>
</dbReference>
<dbReference type="PANTHER" id="PTHR11452:SF33">
    <property type="entry name" value="ALPHA-GALACTOSIDASE 2"/>
    <property type="match status" value="1"/>
</dbReference>
<dbReference type="InterPro" id="IPR013785">
    <property type="entry name" value="Aldolase_TIM"/>
</dbReference>
<dbReference type="Gene3D" id="2.60.40.1180">
    <property type="entry name" value="Golgi alpha-mannosidase II"/>
    <property type="match status" value="1"/>
</dbReference>
<dbReference type="SUPFAM" id="SSF51011">
    <property type="entry name" value="Glycosyl hydrolase domain"/>
    <property type="match status" value="1"/>
</dbReference>
<dbReference type="Proteomes" id="UP000190341">
    <property type="component" value="Unassembled WGS sequence"/>
</dbReference>
<feature type="domain" description="Glycosyl hydrolase family 98 putative carbohydrate-binding module" evidence="7">
    <location>
        <begin position="466"/>
        <end position="621"/>
    </location>
</feature>
<gene>
    <name evidence="8" type="ORF">SAMN06296058_0475</name>
</gene>
<evidence type="ECO:0000256" key="4">
    <source>
        <dbReference type="ARBA" id="ARBA00023295"/>
    </source>
</evidence>
<dbReference type="Pfam" id="PF17801">
    <property type="entry name" value="Melibiase_C"/>
    <property type="match status" value="1"/>
</dbReference>
<dbReference type="Pfam" id="PF08305">
    <property type="entry name" value="NPCBM"/>
    <property type="match status" value="1"/>
</dbReference>
<dbReference type="SUPFAM" id="SSF49785">
    <property type="entry name" value="Galactose-binding domain-like"/>
    <property type="match status" value="1"/>
</dbReference>
<protein>
    <recommendedName>
        <fullName evidence="5">Alpha-galactosidase</fullName>
        <ecNumber evidence="5">3.2.1.22</ecNumber>
    </recommendedName>
    <alternativeName>
        <fullName evidence="5">Melibiase</fullName>
    </alternativeName>
</protein>
<keyword evidence="2 6" id="KW-0732">Signal</keyword>
<proteinExistence type="inferred from homology"/>
<evidence type="ECO:0000256" key="3">
    <source>
        <dbReference type="ARBA" id="ARBA00022801"/>
    </source>
</evidence>
<dbReference type="GO" id="GO:0005975">
    <property type="term" value="P:carbohydrate metabolic process"/>
    <property type="evidence" value="ECO:0007669"/>
    <property type="project" value="InterPro"/>
</dbReference>
<dbReference type="InterPro" id="IPR041233">
    <property type="entry name" value="Melibiase_C"/>
</dbReference>
<name>A0A1T5J2K4_9GAMM</name>
<sequence length="621" mass="66862">MKKVPMKKALLATALLMAVSVCGAAEVREELQPSARFSVYGHGAAATPPMGWNPWNAFRTEVTQDKILSVAETIKNNGLQAAGYRYINIDDGWWLNRRADGGIEIRTSMFPMAKTESGHPSFKAWTDHLHGMGFKAGIYTDVGRNACSQAHDPKSPNLPVGTIAEREIGLWGFEYSDLKTVFQDWGFDYVKVDACGLADFGPGGKAEQDADHEYQQSRPLIVRGDNEASDAEKVETAFARTGRLLDALNPDGDFVFSICPWGEAGVGNWGGRQGNTWRTSEDITPTWTSMLHNFDTSARRELYAGPGRWNDPDMLAIGLGEFDDKNLVNAQTHFSIWSILAAPLLIGFDLNHASPELVKLLSNPEVIAINQDAAGNQGNLVASNGIVQVLVKPLSARGERAVLLVNRGDTAAEASVTPAQMKLRAGKSFNVRDLWTHADLPASNGPLKFSLEPHASVLLKVSGAAATGDSTGLSEATGRIHVAVDGLPTYSAKPADVSGTPRADATPYGKRLSIGGRGYDYGLGIHANSRLEVRAGKDFTRFTAVVGVDDSGNLAREKVTFWVYGDGKPLFASKPMVRGDAPAQINVQVANVEVIELVAIADGIEKGRLAPVVAWADAQLR</sequence>
<reference evidence="8 9" key="1">
    <citation type="submission" date="2017-02" db="EMBL/GenBank/DDBJ databases">
        <authorList>
            <person name="Peterson S.W."/>
        </authorList>
    </citation>
    <scope>NUCLEOTIDE SEQUENCE [LARGE SCALE GENOMIC DNA]</scope>
    <source>
        <strain evidence="8 9">P15</strain>
    </source>
</reference>
<comment type="similarity">
    <text evidence="1 5">Belongs to the glycosyl hydrolase 27 family.</text>
</comment>
<dbReference type="InterPro" id="IPR002241">
    <property type="entry name" value="Glyco_hydro_27"/>
</dbReference>
<evidence type="ECO:0000256" key="5">
    <source>
        <dbReference type="RuleBase" id="RU361168"/>
    </source>
</evidence>
<dbReference type="SMART" id="SM00776">
    <property type="entry name" value="NPCBM"/>
    <property type="match status" value="1"/>
</dbReference>
<dbReference type="AlphaFoldDB" id="A0A1T5J2K4"/>
<keyword evidence="3 5" id="KW-0378">Hydrolase</keyword>
<dbReference type="InterPro" id="IPR008979">
    <property type="entry name" value="Galactose-bd-like_sf"/>
</dbReference>
<dbReference type="GO" id="GO:0004557">
    <property type="term" value="F:alpha-galactosidase activity"/>
    <property type="evidence" value="ECO:0007669"/>
    <property type="project" value="UniProtKB-EC"/>
</dbReference>
<evidence type="ECO:0000256" key="1">
    <source>
        <dbReference type="ARBA" id="ARBA00009743"/>
    </source>
</evidence>
<keyword evidence="5" id="KW-1015">Disulfide bond</keyword>
<dbReference type="Pfam" id="PF16499">
    <property type="entry name" value="Melibiase_2"/>
    <property type="match status" value="2"/>
</dbReference>
<dbReference type="OrthoDB" id="9807519at2"/>
<comment type="catalytic activity">
    <reaction evidence="5">
        <text>Hydrolysis of terminal, non-reducing alpha-D-galactose residues in alpha-D-galactosides, including galactose oligosaccharides, galactomannans and galactolipids.</text>
        <dbReference type="EC" id="3.2.1.22"/>
    </reaction>
</comment>
<dbReference type="Gene3D" id="2.60.120.1060">
    <property type="entry name" value="NPCBM/NEW2 domain"/>
    <property type="match status" value="1"/>
</dbReference>
<evidence type="ECO:0000313" key="9">
    <source>
        <dbReference type="Proteomes" id="UP000190341"/>
    </source>
</evidence>
<dbReference type="PRINTS" id="PR00740">
    <property type="entry name" value="GLHYDRLASE27"/>
</dbReference>
<dbReference type="EC" id="3.2.1.22" evidence="5"/>
<dbReference type="PANTHER" id="PTHR11452">
    <property type="entry name" value="ALPHA-GALACTOSIDASE/ALPHA-N-ACETYLGALACTOSAMINIDASE"/>
    <property type="match status" value="1"/>
</dbReference>
<dbReference type="STRING" id="428993.SAMN06296058_0475"/>
<dbReference type="InterPro" id="IPR017853">
    <property type="entry name" value="GH"/>
</dbReference>
<accession>A0A1T5J2K4</accession>